<evidence type="ECO:0000256" key="8">
    <source>
        <dbReference type="RuleBase" id="RU366003"/>
    </source>
</evidence>
<evidence type="ECO:0000256" key="1">
    <source>
        <dbReference type="ARBA" id="ARBA00004970"/>
    </source>
</evidence>
<keyword evidence="4 8" id="KW-0028">Amino-acid biosynthesis</keyword>
<comment type="caution">
    <text evidence="10">The sequence shown here is derived from an EMBL/GenBank/DDBJ whole genome shotgun (WGS) entry which is preliminary data.</text>
</comment>
<comment type="pathway">
    <text evidence="1 8">Amino-acid biosynthesis; L-histidine biosynthesis; L-histidine from 5-phospho-alpha-D-ribose 1-diphosphate: step 8/9.</text>
</comment>
<dbReference type="GO" id="GO:0004401">
    <property type="term" value="F:histidinol-phosphatase activity"/>
    <property type="evidence" value="ECO:0007669"/>
    <property type="project" value="UniProtKB-UniRule"/>
</dbReference>
<name>A0A178LSX0_MYCIR</name>
<reference evidence="10 11" key="1">
    <citation type="submission" date="2016-04" db="EMBL/GenBank/DDBJ databases">
        <title>Draft Genome Sequences of Staphylococcus capitis Strain H36, S. capitis Strain H65, S. cohnii Strain H62, S. hominis Strain H69, Mycobacterium iranicum Strain H39, Plantibacter sp. Strain H53, Pseudomonas oryzihabitans Strain H72, and Microbacterium sp. Strain H83, isolated from residential settings.</title>
        <authorList>
            <person name="Lymperopoulou D."/>
            <person name="Adams R.I."/>
            <person name="Lindow S."/>
            <person name="Coil D.A."/>
            <person name="Jospin G."/>
            <person name="Eisen J.A."/>
        </authorList>
    </citation>
    <scope>NUCLEOTIDE SEQUENCE [LARGE SCALE GENOMIC DNA]</scope>
    <source>
        <strain evidence="10 11">H39</strain>
    </source>
</reference>
<keyword evidence="5 8" id="KW-0378">Hydrolase</keyword>
<dbReference type="InterPro" id="IPR016195">
    <property type="entry name" value="Pol/histidinol_Pase-like"/>
</dbReference>
<dbReference type="SUPFAM" id="SSF89550">
    <property type="entry name" value="PHP domain-like"/>
    <property type="match status" value="1"/>
</dbReference>
<dbReference type="EC" id="3.1.3.15" evidence="3 8"/>
<dbReference type="AlphaFoldDB" id="A0A178LSX0"/>
<dbReference type="Pfam" id="PF02811">
    <property type="entry name" value="PHP"/>
    <property type="match status" value="1"/>
</dbReference>
<dbReference type="Gene3D" id="3.20.20.140">
    <property type="entry name" value="Metal-dependent hydrolases"/>
    <property type="match status" value="1"/>
</dbReference>
<dbReference type="InterPro" id="IPR010140">
    <property type="entry name" value="Histidinol_P_phosphatase_HisJ"/>
</dbReference>
<evidence type="ECO:0000259" key="9">
    <source>
        <dbReference type="Pfam" id="PF02811"/>
    </source>
</evidence>
<dbReference type="PANTHER" id="PTHR21039:SF0">
    <property type="entry name" value="HISTIDINOL-PHOSPHATASE"/>
    <property type="match status" value="1"/>
</dbReference>
<dbReference type="PANTHER" id="PTHR21039">
    <property type="entry name" value="HISTIDINOL PHOSPHATASE-RELATED"/>
    <property type="match status" value="1"/>
</dbReference>
<evidence type="ECO:0000313" key="10">
    <source>
        <dbReference type="EMBL" id="OAN36944.1"/>
    </source>
</evidence>
<feature type="domain" description="PHP" evidence="9">
    <location>
        <begin position="5"/>
        <end position="212"/>
    </location>
</feature>
<evidence type="ECO:0000256" key="7">
    <source>
        <dbReference type="ARBA" id="ARBA00049158"/>
    </source>
</evidence>
<evidence type="ECO:0000313" key="11">
    <source>
        <dbReference type="Proteomes" id="UP000078396"/>
    </source>
</evidence>
<comment type="catalytic activity">
    <reaction evidence="7 8">
        <text>L-histidinol phosphate + H2O = L-histidinol + phosphate</text>
        <dbReference type="Rhea" id="RHEA:14465"/>
        <dbReference type="ChEBI" id="CHEBI:15377"/>
        <dbReference type="ChEBI" id="CHEBI:43474"/>
        <dbReference type="ChEBI" id="CHEBI:57699"/>
        <dbReference type="ChEBI" id="CHEBI:57980"/>
        <dbReference type="EC" id="3.1.3.15"/>
    </reaction>
</comment>
<proteinExistence type="inferred from homology"/>
<dbReference type="Proteomes" id="UP000078396">
    <property type="component" value="Unassembled WGS sequence"/>
</dbReference>
<evidence type="ECO:0000256" key="5">
    <source>
        <dbReference type="ARBA" id="ARBA00022801"/>
    </source>
</evidence>
<dbReference type="EMBL" id="LWCS01000032">
    <property type="protein sequence ID" value="OAN36944.1"/>
    <property type="molecule type" value="Genomic_DNA"/>
</dbReference>
<organism evidence="10 11">
    <name type="scientific">Mycolicibacterium iranicum</name>
    <name type="common">Mycobacterium iranicum</name>
    <dbReference type="NCBI Taxonomy" id="912594"/>
    <lineage>
        <taxon>Bacteria</taxon>
        <taxon>Bacillati</taxon>
        <taxon>Actinomycetota</taxon>
        <taxon>Actinomycetes</taxon>
        <taxon>Mycobacteriales</taxon>
        <taxon>Mycobacteriaceae</taxon>
        <taxon>Mycolicibacterium</taxon>
    </lineage>
</organism>
<dbReference type="OrthoDB" id="6637113at2"/>
<evidence type="ECO:0000256" key="6">
    <source>
        <dbReference type="ARBA" id="ARBA00023102"/>
    </source>
</evidence>
<comment type="similarity">
    <text evidence="2 8">Belongs to the PHP hydrolase family. HisK subfamily.</text>
</comment>
<dbReference type="UniPathway" id="UPA00031">
    <property type="reaction ID" value="UER00013"/>
</dbReference>
<accession>A0A178LSX0</accession>
<gene>
    <name evidence="10" type="ORF">A4X20_06920</name>
</gene>
<keyword evidence="6 8" id="KW-0368">Histidine biosynthesis</keyword>
<sequence>MLPSDNHVHSRWSWDTAETSTMQLECRSAIERGIPAVAFTEHVDFTMWAPGDRTESLEVGERPGAAPLDIAGYSADIAHCRDRFPELRILSGIEAGEPHYFPASVTGVLDAGSFDRVLGSLHAIPLQGKLEWVTTELFELLDPFDLMERYFTDMVTLVEGCDLFTVLAHCDYPRRYWPETRAGGYREADFEEHYRTVFRGLANSGRALEINTRSPLASVELMRWWWEEGGDAVSFGSDAHAPSRVGDRFEVAVDIVEAAGFRPGRDRFDFWRR</sequence>
<dbReference type="RefSeq" id="WP_082909380.1">
    <property type="nucleotide sequence ID" value="NZ_LWCS01000032.1"/>
</dbReference>
<dbReference type="InterPro" id="IPR004013">
    <property type="entry name" value="PHP_dom"/>
</dbReference>
<dbReference type="GO" id="GO:0005737">
    <property type="term" value="C:cytoplasm"/>
    <property type="evidence" value="ECO:0007669"/>
    <property type="project" value="TreeGrafter"/>
</dbReference>
<protein>
    <recommendedName>
        <fullName evidence="3 8">Histidinol-phosphatase</fullName>
        <shortName evidence="8">HolPase</shortName>
        <ecNumber evidence="3 8">3.1.3.15</ecNumber>
    </recommendedName>
</protein>
<evidence type="ECO:0000256" key="4">
    <source>
        <dbReference type="ARBA" id="ARBA00022605"/>
    </source>
</evidence>
<evidence type="ECO:0000256" key="2">
    <source>
        <dbReference type="ARBA" id="ARBA00009152"/>
    </source>
</evidence>
<dbReference type="GO" id="GO:0000105">
    <property type="term" value="P:L-histidine biosynthetic process"/>
    <property type="evidence" value="ECO:0007669"/>
    <property type="project" value="UniProtKB-UniRule"/>
</dbReference>
<evidence type="ECO:0000256" key="3">
    <source>
        <dbReference type="ARBA" id="ARBA00013085"/>
    </source>
</evidence>